<dbReference type="AlphaFoldDB" id="A0A382T1P2"/>
<feature type="non-terminal residue" evidence="2">
    <location>
        <position position="1"/>
    </location>
</feature>
<accession>A0A382T1P2</accession>
<reference evidence="2" key="1">
    <citation type="submission" date="2018-05" db="EMBL/GenBank/DDBJ databases">
        <authorList>
            <person name="Lanie J.A."/>
            <person name="Ng W.-L."/>
            <person name="Kazmierczak K.M."/>
            <person name="Andrzejewski T.M."/>
            <person name="Davidsen T.M."/>
            <person name="Wayne K.J."/>
            <person name="Tettelin H."/>
            <person name="Glass J.I."/>
            <person name="Rusch D."/>
            <person name="Podicherti R."/>
            <person name="Tsui H.-C.T."/>
            <person name="Winkler M.E."/>
        </authorList>
    </citation>
    <scope>NUCLEOTIDE SEQUENCE</scope>
</reference>
<proteinExistence type="predicted"/>
<keyword evidence="1" id="KW-0472">Membrane</keyword>
<keyword evidence="1" id="KW-1133">Transmembrane helix</keyword>
<gene>
    <name evidence="2" type="ORF">METZ01_LOCUS368757</name>
</gene>
<evidence type="ECO:0008006" key="3">
    <source>
        <dbReference type="Google" id="ProtNLM"/>
    </source>
</evidence>
<feature type="transmembrane region" description="Helical" evidence="1">
    <location>
        <begin position="33"/>
        <end position="50"/>
    </location>
</feature>
<organism evidence="2">
    <name type="scientific">marine metagenome</name>
    <dbReference type="NCBI Taxonomy" id="408172"/>
    <lineage>
        <taxon>unclassified sequences</taxon>
        <taxon>metagenomes</taxon>
        <taxon>ecological metagenomes</taxon>
    </lineage>
</organism>
<keyword evidence="1" id="KW-0812">Transmembrane</keyword>
<sequence length="165" mass="18956">TNGPVKRHPIFEKDVTKLGNTESSNFLTRLSHSGSYMLLTCMTIIGPSWLVTHNNILLISIIIATIIICDVVVTVHDAIHYPSQYPRMQKQKWFQFLDNHHFIHHIDTEKNVNFLLPICDFLFGTIKLSLSVDEKRVYGTFNLAKQNPMGYSEPAKYVLQKIIDI</sequence>
<evidence type="ECO:0000313" key="2">
    <source>
        <dbReference type="EMBL" id="SVD15903.1"/>
    </source>
</evidence>
<feature type="transmembrane region" description="Helical" evidence="1">
    <location>
        <begin position="56"/>
        <end position="79"/>
    </location>
</feature>
<name>A0A382T1P2_9ZZZZ</name>
<dbReference type="EMBL" id="UINC01133143">
    <property type="protein sequence ID" value="SVD15903.1"/>
    <property type="molecule type" value="Genomic_DNA"/>
</dbReference>
<evidence type="ECO:0000256" key="1">
    <source>
        <dbReference type="SAM" id="Phobius"/>
    </source>
</evidence>
<protein>
    <recommendedName>
        <fullName evidence="3">Fatty acid hydroxylase domain-containing protein</fullName>
    </recommendedName>
</protein>